<organism evidence="1 2">
    <name type="scientific">Effrenium voratum</name>
    <dbReference type="NCBI Taxonomy" id="2562239"/>
    <lineage>
        <taxon>Eukaryota</taxon>
        <taxon>Sar</taxon>
        <taxon>Alveolata</taxon>
        <taxon>Dinophyceae</taxon>
        <taxon>Suessiales</taxon>
        <taxon>Symbiodiniaceae</taxon>
        <taxon>Effrenium</taxon>
    </lineage>
</organism>
<reference evidence="1" key="1">
    <citation type="submission" date="2023-08" db="EMBL/GenBank/DDBJ databases">
        <authorList>
            <person name="Chen Y."/>
            <person name="Shah S."/>
            <person name="Dougan E. K."/>
            <person name="Thang M."/>
            <person name="Chan C."/>
        </authorList>
    </citation>
    <scope>NUCLEOTIDE SEQUENCE</scope>
</reference>
<feature type="non-terminal residue" evidence="1">
    <location>
        <position position="1"/>
    </location>
</feature>
<feature type="non-terminal residue" evidence="1">
    <location>
        <position position="482"/>
    </location>
</feature>
<accession>A0AA36N1H0</accession>
<gene>
    <name evidence="1" type="ORF">EVOR1521_LOCUS13403</name>
</gene>
<evidence type="ECO:0000313" key="2">
    <source>
        <dbReference type="Proteomes" id="UP001178507"/>
    </source>
</evidence>
<sequence length="482" mass="53899">TPQVPASAPEFETFCTTINHGVEMTISELSKVRRLHFEASTMIVAHTRQQVSGDGVTDGVKKMPQAEKQARLVQQQAKLQGLSITGELQPSHALIDLAASMLDNNAVIWIAPSKCSKREAELQLTAKEKPQILSIEQQLLKVTAPELQVKVDNATEIQMQWSLQRRGIALDQCGLVEWSVHQHWVQYLMGLLVKPSPDGYNRIRMDQLLNADRELFTVMSEELQHKNVITMHLLPLPFRASTGAASLKTSLEFPLGLPGLSGVDKLRTETANLVYDACAQLVQVREVLRENLSLSPADLALKRCKELAKWTMRAAALKEEELVFKQGMQEHLRVLMSKKRLLLFQEMLQAVQYPDSELVADIAAGFKLTGWQPQTGVFPSCVKRPQFDVETLKKLSSGLNRTVLGQLRREDDQDELVVGTWAKTLEEVSLGYIWQDHDSKPDDVFLAKRSLGVEICLDGFKDGVVTIGHTNERILGDIAGRQ</sequence>
<dbReference type="Proteomes" id="UP001178507">
    <property type="component" value="Unassembled WGS sequence"/>
</dbReference>
<dbReference type="EMBL" id="CAUJNA010001493">
    <property type="protein sequence ID" value="CAJ1387287.1"/>
    <property type="molecule type" value="Genomic_DNA"/>
</dbReference>
<keyword evidence="2" id="KW-1185">Reference proteome</keyword>
<comment type="caution">
    <text evidence="1">The sequence shown here is derived from an EMBL/GenBank/DDBJ whole genome shotgun (WGS) entry which is preliminary data.</text>
</comment>
<dbReference type="AlphaFoldDB" id="A0AA36N1H0"/>
<proteinExistence type="predicted"/>
<name>A0AA36N1H0_9DINO</name>
<evidence type="ECO:0000313" key="1">
    <source>
        <dbReference type="EMBL" id="CAJ1387287.1"/>
    </source>
</evidence>
<protein>
    <submittedName>
        <fullName evidence="1">Uncharacterized protein</fullName>
    </submittedName>
</protein>